<name>A0ABV1FQU4_9BACT</name>
<dbReference type="PROSITE" id="PS50104">
    <property type="entry name" value="TIR"/>
    <property type="match status" value="1"/>
</dbReference>
<evidence type="ECO:0000313" key="4">
    <source>
        <dbReference type="Proteomes" id="UP001487296"/>
    </source>
</evidence>
<protein>
    <submittedName>
        <fullName evidence="3">Toll/interleukin-1 receptor domain-containing protein</fullName>
    </submittedName>
</protein>
<dbReference type="RefSeq" id="WP_215759822.1">
    <property type="nucleotide sequence ID" value="NZ_JAHKBE010000021.1"/>
</dbReference>
<evidence type="ECO:0000259" key="2">
    <source>
        <dbReference type="PROSITE" id="PS51534"/>
    </source>
</evidence>
<keyword evidence="4" id="KW-1185">Reference proteome</keyword>
<evidence type="ECO:0000313" key="3">
    <source>
        <dbReference type="EMBL" id="MEQ2486738.1"/>
    </source>
</evidence>
<dbReference type="InterPro" id="IPR035897">
    <property type="entry name" value="Toll_tir_struct_dom_sf"/>
</dbReference>
<dbReference type="SUPFAM" id="SSF52200">
    <property type="entry name" value="Toll/Interleukin receptor TIR domain"/>
    <property type="match status" value="1"/>
</dbReference>
<dbReference type="Gene3D" id="3.40.50.10140">
    <property type="entry name" value="Toll/interleukin-1 receptor homology (TIR) domain"/>
    <property type="match status" value="1"/>
</dbReference>
<feature type="domain" description="TIR" evidence="1">
    <location>
        <begin position="1"/>
        <end position="136"/>
    </location>
</feature>
<organism evidence="3 4">
    <name type="scientific">Hallella faecis</name>
    <dbReference type="NCBI Taxonomy" id="2841596"/>
    <lineage>
        <taxon>Bacteria</taxon>
        <taxon>Pseudomonadati</taxon>
        <taxon>Bacteroidota</taxon>
        <taxon>Bacteroidia</taxon>
        <taxon>Bacteroidales</taxon>
        <taxon>Prevotellaceae</taxon>
        <taxon>Hallella</taxon>
    </lineage>
</organism>
<comment type="caution">
    <text evidence="3">The sequence shown here is derived from an EMBL/GenBank/DDBJ whole genome shotgun (WGS) entry which is preliminary data.</text>
</comment>
<dbReference type="InterPro" id="IPR000157">
    <property type="entry name" value="TIR_dom"/>
</dbReference>
<accession>A0ABV1FQU4</accession>
<dbReference type="EMBL" id="JBBNFP010000021">
    <property type="protein sequence ID" value="MEQ2486738.1"/>
    <property type="molecule type" value="Genomic_DNA"/>
</dbReference>
<dbReference type="Proteomes" id="UP001487296">
    <property type="component" value="Unassembled WGS sequence"/>
</dbReference>
<proteinExistence type="predicted"/>
<feature type="domain" description="SEFIR" evidence="2">
    <location>
        <begin position="1"/>
        <end position="131"/>
    </location>
</feature>
<sequence length="300" mass="34428">MKLFISYSHDTEEHSAWVAKLAGHLRSHGVDVIFDQWDLRLGDDLPFFMENGLSKSNMVLIICSLNYVEKANSGISGAGYEKRILSSDMIYGGNRDLIIPVIRNNKDKEVPHFLKGIMYLDFTSDDEYFAKYRQLLERIYDEDLKAKPALGKNPFDTTSLSNSIAMTIELDKINYVNHALNGHVEFDYSSNDGKFTIGAGEYAFGTMWTTANYRSIHCYRDHVKRLGFNSKYNRFPTIPEIPEFDFSSRARAVNIGQVFVLENHYHHFAAIKVVSIRLTGNDQNNYVGFDYKIYTGKDFE</sequence>
<keyword evidence="3" id="KW-0675">Receptor</keyword>
<dbReference type="InterPro" id="IPR013568">
    <property type="entry name" value="SEFIR_dom"/>
</dbReference>
<gene>
    <name evidence="3" type="ORF">AAAT34_06680</name>
</gene>
<reference evidence="3 4" key="1">
    <citation type="submission" date="2024-04" db="EMBL/GenBank/DDBJ databases">
        <title>Human intestinal bacterial collection.</title>
        <authorList>
            <person name="Pauvert C."/>
            <person name="Hitch T.C.A."/>
            <person name="Clavel T."/>
        </authorList>
    </citation>
    <scope>NUCLEOTIDE SEQUENCE [LARGE SCALE GENOMIC DNA]</scope>
    <source>
        <strain evidence="3 4">CLA-AA-H145</strain>
    </source>
</reference>
<dbReference type="PROSITE" id="PS51534">
    <property type="entry name" value="SEFIR"/>
    <property type="match status" value="1"/>
</dbReference>
<dbReference type="Pfam" id="PF13676">
    <property type="entry name" value="TIR_2"/>
    <property type="match status" value="1"/>
</dbReference>
<evidence type="ECO:0000259" key="1">
    <source>
        <dbReference type="PROSITE" id="PS50104"/>
    </source>
</evidence>